<keyword evidence="1" id="KW-0812">Transmembrane</keyword>
<feature type="transmembrane region" description="Helical" evidence="1">
    <location>
        <begin position="7"/>
        <end position="30"/>
    </location>
</feature>
<dbReference type="AlphaFoldDB" id="A0A9X3F0L6"/>
<feature type="transmembrane region" description="Helical" evidence="1">
    <location>
        <begin position="52"/>
        <end position="72"/>
    </location>
</feature>
<evidence type="ECO:0000313" key="2">
    <source>
        <dbReference type="EMBL" id="MCY1009231.1"/>
    </source>
</evidence>
<keyword evidence="3" id="KW-1185">Reference proteome</keyword>
<feature type="transmembrane region" description="Helical" evidence="1">
    <location>
        <begin position="149"/>
        <end position="176"/>
    </location>
</feature>
<organism evidence="2 3">
    <name type="scientific">Nannocystis pusilla</name>
    <dbReference type="NCBI Taxonomy" id="889268"/>
    <lineage>
        <taxon>Bacteria</taxon>
        <taxon>Pseudomonadati</taxon>
        <taxon>Myxococcota</taxon>
        <taxon>Polyangia</taxon>
        <taxon>Nannocystales</taxon>
        <taxon>Nannocystaceae</taxon>
        <taxon>Nannocystis</taxon>
    </lineage>
</organism>
<gene>
    <name evidence="2" type="ORF">OV079_27425</name>
</gene>
<sequence length="179" mass="18908">MSSTLRFVLRALACHVATYFVAGIAAMRLADYATLFARPDVAVLMRPLDDPWVAAGPTMQVLRGLVLGLALRPVWPALRTSPRGWLALWGLLVGLAGLGATGAAPGSLEGIVYTVLPLDFHLRGWPEVLAQTLAFACLLHRWERSPSRWLAVPVIATAALAIVASALGVAAALGLLPPS</sequence>
<accession>A0A9X3F0L6</accession>
<dbReference type="RefSeq" id="WP_267771890.1">
    <property type="nucleotide sequence ID" value="NZ_JAPNKE010000002.1"/>
</dbReference>
<protein>
    <submittedName>
        <fullName evidence="2">Uncharacterized protein</fullName>
    </submittedName>
</protein>
<evidence type="ECO:0000313" key="3">
    <source>
        <dbReference type="Proteomes" id="UP001150924"/>
    </source>
</evidence>
<feature type="transmembrane region" description="Helical" evidence="1">
    <location>
        <begin position="84"/>
        <end position="104"/>
    </location>
</feature>
<keyword evidence="1" id="KW-0472">Membrane</keyword>
<evidence type="ECO:0000256" key="1">
    <source>
        <dbReference type="SAM" id="Phobius"/>
    </source>
</evidence>
<proteinExistence type="predicted"/>
<name>A0A9X3F0L6_9BACT</name>
<dbReference type="Proteomes" id="UP001150924">
    <property type="component" value="Unassembled WGS sequence"/>
</dbReference>
<dbReference type="EMBL" id="JAPNKE010000002">
    <property type="protein sequence ID" value="MCY1009231.1"/>
    <property type="molecule type" value="Genomic_DNA"/>
</dbReference>
<comment type="caution">
    <text evidence="2">The sequence shown here is derived from an EMBL/GenBank/DDBJ whole genome shotgun (WGS) entry which is preliminary data.</text>
</comment>
<keyword evidence="1" id="KW-1133">Transmembrane helix</keyword>
<reference evidence="2" key="1">
    <citation type="submission" date="2022-11" db="EMBL/GenBank/DDBJ databases">
        <title>Minimal conservation of predation-associated metabolite biosynthetic gene clusters underscores biosynthetic potential of Myxococcota including descriptions for ten novel species: Archangium lansinium sp. nov., Myxococcus landrumus sp. nov., Nannocystis bai.</title>
        <authorList>
            <person name="Ahearne A."/>
            <person name="Stevens C."/>
            <person name="Phillips K."/>
        </authorList>
    </citation>
    <scope>NUCLEOTIDE SEQUENCE</scope>
    <source>
        <strain evidence="2">Na p29</strain>
    </source>
</reference>